<keyword evidence="5" id="KW-1185">Reference proteome</keyword>
<accession>A0ABR2YN00</accession>
<sequence length="426" mass="44635">MQSAPQEALGHKVVGVGSCGLDYLAQVARFPQPDDKLRTENLQTQGGGNCANALTAAARLGLKPVLISKIGGDAIGDGIISELENDGVSTEFVLRAKGHPSPFTYIIVDREGGTRTCIHTPAAPLEVDDVSPSLIEGALHGAALVYFDGRLAEAALQVAKAATAAGIPVLVEAERLRPGLNELLAHADYVVTSAKFPQAWTGEASLGDALLSTFQRLPHIRWMATTLGSRGSVFLGQAEALQNGDSIPTIRLDDVLDQLSEQMRESKADLHDEPPACTTASGVDIREGQSAAAEGAIRLQWRRDESTLPEVRQKADAAAAAASISNADSRRASEYNRTGSMEECSGDLPIARVIAASAAVLPKDAIVDTTGAGDAFIGTLLYAICHGMPPEKSLRLAAVVAAKKCTTVGARGGLPQRSSLSDMLFL</sequence>
<dbReference type="SUPFAM" id="SSF53613">
    <property type="entry name" value="Ribokinase-like"/>
    <property type="match status" value="1"/>
</dbReference>
<organism evidence="4 5">
    <name type="scientific">Coccomyxa subellipsoidea</name>
    <dbReference type="NCBI Taxonomy" id="248742"/>
    <lineage>
        <taxon>Eukaryota</taxon>
        <taxon>Viridiplantae</taxon>
        <taxon>Chlorophyta</taxon>
        <taxon>core chlorophytes</taxon>
        <taxon>Trebouxiophyceae</taxon>
        <taxon>Trebouxiophyceae incertae sedis</taxon>
        <taxon>Coccomyxaceae</taxon>
        <taxon>Coccomyxa</taxon>
    </lineage>
</organism>
<dbReference type="PANTHER" id="PTHR42774">
    <property type="entry name" value="PHOSPHOTRANSFERASE SYSTEM TRANSPORT PROTEIN"/>
    <property type="match status" value="1"/>
</dbReference>
<comment type="caution">
    <text evidence="4">The sequence shown here is derived from an EMBL/GenBank/DDBJ whole genome shotgun (WGS) entry which is preliminary data.</text>
</comment>
<evidence type="ECO:0000259" key="3">
    <source>
        <dbReference type="Pfam" id="PF00294"/>
    </source>
</evidence>
<evidence type="ECO:0000256" key="2">
    <source>
        <dbReference type="ARBA" id="ARBA00022777"/>
    </source>
</evidence>
<reference evidence="4 5" key="1">
    <citation type="journal article" date="2024" name="Nat. Commun.">
        <title>Phylogenomics reveals the evolutionary origins of lichenization in chlorophyte algae.</title>
        <authorList>
            <person name="Puginier C."/>
            <person name="Libourel C."/>
            <person name="Otte J."/>
            <person name="Skaloud P."/>
            <person name="Haon M."/>
            <person name="Grisel S."/>
            <person name="Petersen M."/>
            <person name="Berrin J.G."/>
            <person name="Delaux P.M."/>
            <person name="Dal Grande F."/>
            <person name="Keller J."/>
        </authorList>
    </citation>
    <scope>NUCLEOTIDE SEQUENCE [LARGE SCALE GENOMIC DNA]</scope>
    <source>
        <strain evidence="4 5">SAG 216-7</strain>
    </source>
</reference>
<dbReference type="InterPro" id="IPR052562">
    <property type="entry name" value="Ketohexokinase-related"/>
</dbReference>
<dbReference type="PANTHER" id="PTHR42774:SF3">
    <property type="entry name" value="KETOHEXOKINASE"/>
    <property type="match status" value="1"/>
</dbReference>
<feature type="domain" description="Carbohydrate kinase PfkB" evidence="3">
    <location>
        <begin position="12"/>
        <end position="236"/>
    </location>
</feature>
<dbReference type="InterPro" id="IPR029056">
    <property type="entry name" value="Ribokinase-like"/>
</dbReference>
<dbReference type="Proteomes" id="UP001491310">
    <property type="component" value="Unassembled WGS sequence"/>
</dbReference>
<proteinExistence type="predicted"/>
<evidence type="ECO:0000256" key="1">
    <source>
        <dbReference type="ARBA" id="ARBA00022679"/>
    </source>
</evidence>
<dbReference type="Pfam" id="PF00294">
    <property type="entry name" value="PfkB"/>
    <property type="match status" value="2"/>
</dbReference>
<protein>
    <recommendedName>
        <fullName evidence="3">Carbohydrate kinase PfkB domain-containing protein</fullName>
    </recommendedName>
</protein>
<dbReference type="Gene3D" id="3.40.1190.20">
    <property type="match status" value="2"/>
</dbReference>
<gene>
    <name evidence="4" type="ORF">WJX75_005324</name>
</gene>
<evidence type="ECO:0000313" key="5">
    <source>
        <dbReference type="Proteomes" id="UP001491310"/>
    </source>
</evidence>
<dbReference type="InterPro" id="IPR002139">
    <property type="entry name" value="Ribo/fructo_kinase"/>
</dbReference>
<evidence type="ECO:0000313" key="4">
    <source>
        <dbReference type="EMBL" id="KAK9908273.1"/>
    </source>
</evidence>
<feature type="domain" description="Carbohydrate kinase PfkB" evidence="3">
    <location>
        <begin position="361"/>
        <end position="416"/>
    </location>
</feature>
<dbReference type="PRINTS" id="PR00990">
    <property type="entry name" value="RIBOKINASE"/>
</dbReference>
<dbReference type="EMBL" id="JALJOT010000008">
    <property type="protein sequence ID" value="KAK9908273.1"/>
    <property type="molecule type" value="Genomic_DNA"/>
</dbReference>
<name>A0ABR2YN00_9CHLO</name>
<keyword evidence="2" id="KW-0418">Kinase</keyword>
<keyword evidence="1" id="KW-0808">Transferase</keyword>
<dbReference type="InterPro" id="IPR011611">
    <property type="entry name" value="PfkB_dom"/>
</dbReference>